<sequence>MNALRSCCAGVGSMVVANSLCSQTSAKWENRRTQNLSLKWLNVPGAYFYLTSARYKSENDNILCTHITTWVCPHGNTK</sequence>
<gene>
    <name evidence="1" type="ORF">POVWA1_050060</name>
    <name evidence="2" type="ORF">POVWA2_049080</name>
</gene>
<dbReference type="Proteomes" id="UP000078555">
    <property type="component" value="Unassembled WGS sequence"/>
</dbReference>
<evidence type="ECO:0000313" key="2">
    <source>
        <dbReference type="EMBL" id="SBT45034.1"/>
    </source>
</evidence>
<proteinExistence type="predicted"/>
<evidence type="ECO:0000313" key="4">
    <source>
        <dbReference type="Proteomes" id="UP000078555"/>
    </source>
</evidence>
<dbReference type="EMBL" id="FLRD01000134">
    <property type="protein sequence ID" value="SBT44503.1"/>
    <property type="molecule type" value="Genomic_DNA"/>
</dbReference>
<dbReference type="AlphaFoldDB" id="A0A1A8ZMI7"/>
<protein>
    <submittedName>
        <fullName evidence="2">Uncharacterized protein</fullName>
    </submittedName>
</protein>
<reference evidence="3 4" key="2">
    <citation type="submission" date="2016-05" db="EMBL/GenBank/DDBJ databases">
        <authorList>
            <person name="Naeem Raeece"/>
        </authorList>
    </citation>
    <scope>NUCLEOTIDE SEQUENCE [LARGE SCALE GENOMIC DNA]</scope>
</reference>
<organism evidence="2 3">
    <name type="scientific">Plasmodium ovale wallikeri</name>
    <dbReference type="NCBI Taxonomy" id="864142"/>
    <lineage>
        <taxon>Eukaryota</taxon>
        <taxon>Sar</taxon>
        <taxon>Alveolata</taxon>
        <taxon>Apicomplexa</taxon>
        <taxon>Aconoidasida</taxon>
        <taxon>Haemosporida</taxon>
        <taxon>Plasmodiidae</taxon>
        <taxon>Plasmodium</taxon>
        <taxon>Plasmodium (Plasmodium)</taxon>
    </lineage>
</organism>
<reference evidence="2" key="1">
    <citation type="submission" date="2016-05" db="EMBL/GenBank/DDBJ databases">
        <authorList>
            <person name="Lavstsen T."/>
            <person name="Jespersen J.S."/>
        </authorList>
    </citation>
    <scope>NUCLEOTIDE SEQUENCE [LARGE SCALE GENOMIC DNA]</scope>
</reference>
<accession>A0A1A8ZMI7</accession>
<dbReference type="EMBL" id="FLRE01000176">
    <property type="protein sequence ID" value="SBT45034.1"/>
    <property type="molecule type" value="Genomic_DNA"/>
</dbReference>
<keyword evidence="4" id="KW-1185">Reference proteome</keyword>
<dbReference type="Proteomes" id="UP000078550">
    <property type="component" value="Unassembled WGS sequence"/>
</dbReference>
<name>A0A1A8ZMI7_PLAOA</name>
<evidence type="ECO:0000313" key="1">
    <source>
        <dbReference type="EMBL" id="SBT44503.1"/>
    </source>
</evidence>
<evidence type="ECO:0000313" key="3">
    <source>
        <dbReference type="Proteomes" id="UP000078550"/>
    </source>
</evidence>